<reference evidence="2 3" key="1">
    <citation type="journal article" date="2019" name="Commun. Biol.">
        <title>The bagworm genome reveals a unique fibroin gene that provides high tensile strength.</title>
        <authorList>
            <person name="Kono N."/>
            <person name="Nakamura H."/>
            <person name="Ohtoshi R."/>
            <person name="Tomita M."/>
            <person name="Numata K."/>
            <person name="Arakawa K."/>
        </authorList>
    </citation>
    <scope>NUCLEOTIDE SEQUENCE [LARGE SCALE GENOMIC DNA]</scope>
</reference>
<feature type="region of interest" description="Disordered" evidence="1">
    <location>
        <begin position="35"/>
        <end position="64"/>
    </location>
</feature>
<evidence type="ECO:0000256" key="1">
    <source>
        <dbReference type="SAM" id="MobiDB-lite"/>
    </source>
</evidence>
<comment type="caution">
    <text evidence="2">The sequence shown here is derived from an EMBL/GenBank/DDBJ whole genome shotgun (WGS) entry which is preliminary data.</text>
</comment>
<dbReference type="Proteomes" id="UP000299102">
    <property type="component" value="Unassembled WGS sequence"/>
</dbReference>
<evidence type="ECO:0000313" key="3">
    <source>
        <dbReference type="Proteomes" id="UP000299102"/>
    </source>
</evidence>
<name>A0A4C1WIS1_EUMVA</name>
<gene>
    <name evidence="2" type="ORF">EVAR_39610_1</name>
</gene>
<organism evidence="2 3">
    <name type="scientific">Eumeta variegata</name>
    <name type="common">Bagworm moth</name>
    <name type="synonym">Eumeta japonica</name>
    <dbReference type="NCBI Taxonomy" id="151549"/>
    <lineage>
        <taxon>Eukaryota</taxon>
        <taxon>Metazoa</taxon>
        <taxon>Ecdysozoa</taxon>
        <taxon>Arthropoda</taxon>
        <taxon>Hexapoda</taxon>
        <taxon>Insecta</taxon>
        <taxon>Pterygota</taxon>
        <taxon>Neoptera</taxon>
        <taxon>Endopterygota</taxon>
        <taxon>Lepidoptera</taxon>
        <taxon>Glossata</taxon>
        <taxon>Ditrysia</taxon>
        <taxon>Tineoidea</taxon>
        <taxon>Psychidae</taxon>
        <taxon>Oiketicinae</taxon>
        <taxon>Eumeta</taxon>
    </lineage>
</organism>
<keyword evidence="3" id="KW-1185">Reference proteome</keyword>
<dbReference type="EMBL" id="BGZK01000557">
    <property type="protein sequence ID" value="GBP50034.1"/>
    <property type="molecule type" value="Genomic_DNA"/>
</dbReference>
<protein>
    <submittedName>
        <fullName evidence="2">Uncharacterized protein</fullName>
    </submittedName>
</protein>
<dbReference type="AlphaFoldDB" id="A0A4C1WIS1"/>
<feature type="region of interest" description="Disordered" evidence="1">
    <location>
        <begin position="77"/>
        <end position="97"/>
    </location>
</feature>
<sequence length="97" mass="10847">MRSPSRVNGKTFTRVKAREITKNSDRYLECENYGSAPQAQKPCAGSACRRQGTRSFSSGRTPAANCHRATYTLRHPTHSYTRGARHYGTRLEGTPTQ</sequence>
<accession>A0A4C1WIS1</accession>
<proteinExistence type="predicted"/>
<evidence type="ECO:0000313" key="2">
    <source>
        <dbReference type="EMBL" id="GBP50034.1"/>
    </source>
</evidence>